<keyword evidence="3" id="KW-1185">Reference proteome</keyword>
<accession>A0ABV6LYK5</accession>
<dbReference type="EMBL" id="JBHLUH010000009">
    <property type="protein sequence ID" value="MFC0527513.1"/>
    <property type="molecule type" value="Genomic_DNA"/>
</dbReference>
<dbReference type="RefSeq" id="WP_377247564.1">
    <property type="nucleotide sequence ID" value="NZ_JBHLUH010000009.1"/>
</dbReference>
<sequence>MTERVERGAQEEMTGTPMTETEERAMRRPASEPEGDSRRRAEAVRDRADAPGPVRVDEPMEDPPQR</sequence>
<reference evidence="2 3" key="1">
    <citation type="submission" date="2024-09" db="EMBL/GenBank/DDBJ databases">
        <authorList>
            <person name="Sun Q."/>
            <person name="Mori K."/>
        </authorList>
    </citation>
    <scope>NUCLEOTIDE SEQUENCE [LARGE SCALE GENOMIC DNA]</scope>
    <source>
        <strain evidence="2 3">TBRC 3947</strain>
    </source>
</reference>
<organism evidence="2 3">
    <name type="scientific">Phytohabitans kaempferiae</name>
    <dbReference type="NCBI Taxonomy" id="1620943"/>
    <lineage>
        <taxon>Bacteria</taxon>
        <taxon>Bacillati</taxon>
        <taxon>Actinomycetota</taxon>
        <taxon>Actinomycetes</taxon>
        <taxon>Micromonosporales</taxon>
        <taxon>Micromonosporaceae</taxon>
    </lineage>
</organism>
<feature type="compositionally biased region" description="Basic and acidic residues" evidence="1">
    <location>
        <begin position="21"/>
        <end position="66"/>
    </location>
</feature>
<gene>
    <name evidence="2" type="ORF">ACFFIA_07565</name>
</gene>
<evidence type="ECO:0000256" key="1">
    <source>
        <dbReference type="SAM" id="MobiDB-lite"/>
    </source>
</evidence>
<feature type="region of interest" description="Disordered" evidence="1">
    <location>
        <begin position="1"/>
        <end position="66"/>
    </location>
</feature>
<name>A0ABV6LYK5_9ACTN</name>
<feature type="compositionally biased region" description="Basic and acidic residues" evidence="1">
    <location>
        <begin position="1"/>
        <end position="10"/>
    </location>
</feature>
<dbReference type="Proteomes" id="UP001589867">
    <property type="component" value="Unassembled WGS sequence"/>
</dbReference>
<proteinExistence type="predicted"/>
<evidence type="ECO:0000313" key="2">
    <source>
        <dbReference type="EMBL" id="MFC0527513.1"/>
    </source>
</evidence>
<comment type="caution">
    <text evidence="2">The sequence shown here is derived from an EMBL/GenBank/DDBJ whole genome shotgun (WGS) entry which is preliminary data.</text>
</comment>
<evidence type="ECO:0000313" key="3">
    <source>
        <dbReference type="Proteomes" id="UP001589867"/>
    </source>
</evidence>
<protein>
    <submittedName>
        <fullName evidence="2">Uncharacterized protein</fullName>
    </submittedName>
</protein>